<accession>A0A8B8QL62</accession>
<evidence type="ECO:0000256" key="5">
    <source>
        <dbReference type="SAM" id="Phobius"/>
    </source>
</evidence>
<feature type="domain" description="RING-type" evidence="6">
    <location>
        <begin position="78"/>
        <end position="120"/>
    </location>
</feature>
<dbReference type="GeneID" id="115753426"/>
<dbReference type="SUPFAM" id="SSF57850">
    <property type="entry name" value="RING/U-box"/>
    <property type="match status" value="1"/>
</dbReference>
<reference evidence="8" key="1">
    <citation type="submission" date="2025-08" db="UniProtKB">
        <authorList>
            <consortium name="RefSeq"/>
        </authorList>
    </citation>
    <scope>IDENTIFICATION</scope>
    <source>
        <tissue evidence="8">Leaf</tissue>
    </source>
</reference>
<evidence type="ECO:0000256" key="3">
    <source>
        <dbReference type="ARBA" id="ARBA00022833"/>
    </source>
</evidence>
<keyword evidence="5" id="KW-0812">Transmembrane</keyword>
<evidence type="ECO:0000313" key="7">
    <source>
        <dbReference type="Proteomes" id="UP000827889"/>
    </source>
</evidence>
<dbReference type="GO" id="GO:0008270">
    <property type="term" value="F:zinc ion binding"/>
    <property type="evidence" value="ECO:0007669"/>
    <property type="project" value="UniProtKB-KW"/>
</dbReference>
<name>A0A8B8QL62_9MYRT</name>
<dbReference type="AlphaFoldDB" id="A0A8B8QL62"/>
<evidence type="ECO:0000259" key="6">
    <source>
        <dbReference type="PROSITE" id="PS50089"/>
    </source>
</evidence>
<dbReference type="PANTHER" id="PTHR45931">
    <property type="entry name" value="SI:CH211-59O9.10"/>
    <property type="match status" value="1"/>
</dbReference>
<evidence type="ECO:0000313" key="8">
    <source>
        <dbReference type="RefSeq" id="XP_030547891.1"/>
    </source>
</evidence>
<dbReference type="InterPro" id="IPR001841">
    <property type="entry name" value="Znf_RING"/>
</dbReference>
<proteinExistence type="predicted"/>
<dbReference type="GO" id="GO:0061630">
    <property type="term" value="F:ubiquitin protein ligase activity"/>
    <property type="evidence" value="ECO:0007669"/>
    <property type="project" value="TreeGrafter"/>
</dbReference>
<dbReference type="GO" id="GO:0005634">
    <property type="term" value="C:nucleus"/>
    <property type="evidence" value="ECO:0007669"/>
    <property type="project" value="TreeGrafter"/>
</dbReference>
<dbReference type="PROSITE" id="PS50089">
    <property type="entry name" value="ZF_RING_2"/>
    <property type="match status" value="1"/>
</dbReference>
<protein>
    <submittedName>
        <fullName evidence="8">RING-H2 finger protein ATL54-like</fullName>
    </submittedName>
</protein>
<gene>
    <name evidence="8" type="primary">LOC115753426</name>
</gene>
<dbReference type="GO" id="GO:0006511">
    <property type="term" value="P:ubiquitin-dependent protein catabolic process"/>
    <property type="evidence" value="ECO:0007669"/>
    <property type="project" value="TreeGrafter"/>
</dbReference>
<dbReference type="InterPro" id="IPR013083">
    <property type="entry name" value="Znf_RING/FYVE/PHD"/>
</dbReference>
<keyword evidence="1" id="KW-0479">Metal-binding</keyword>
<dbReference type="PANTHER" id="PTHR45931:SF3">
    <property type="entry name" value="RING ZINC FINGER-CONTAINING PROTEIN"/>
    <property type="match status" value="1"/>
</dbReference>
<dbReference type="InterPro" id="IPR051834">
    <property type="entry name" value="RING_finger_E3_ligase"/>
</dbReference>
<sequence length="137" mass="15196">MPLSATPSPLPPPPPLPRFSHSSLFSTLLACGIVVVYLIAVGYLFCRGWCFDGVKRALFYRGIEWRRGDVGKFDIRECAICLECFEEGEEPCVLETCNHGYHEGCIEEWLSRNQHCPLCRGSVRAGQMACVTPSSGP</sequence>
<dbReference type="Proteomes" id="UP000827889">
    <property type="component" value="Chromosome 11"/>
</dbReference>
<evidence type="ECO:0000256" key="1">
    <source>
        <dbReference type="ARBA" id="ARBA00022723"/>
    </source>
</evidence>
<keyword evidence="7" id="KW-1185">Reference proteome</keyword>
<keyword evidence="3" id="KW-0862">Zinc</keyword>
<keyword evidence="2 4" id="KW-0863">Zinc-finger</keyword>
<dbReference type="SMART" id="SM00184">
    <property type="entry name" value="RING"/>
    <property type="match status" value="1"/>
</dbReference>
<keyword evidence="5" id="KW-0472">Membrane</keyword>
<dbReference type="GO" id="GO:0016567">
    <property type="term" value="P:protein ubiquitination"/>
    <property type="evidence" value="ECO:0007669"/>
    <property type="project" value="UniProtKB-UniPathway"/>
</dbReference>
<dbReference type="KEGG" id="rarg:115753426"/>
<dbReference type="RefSeq" id="XP_030547891.1">
    <property type="nucleotide sequence ID" value="XM_030692031.1"/>
</dbReference>
<organism evidence="7 8">
    <name type="scientific">Rhodamnia argentea</name>
    <dbReference type="NCBI Taxonomy" id="178133"/>
    <lineage>
        <taxon>Eukaryota</taxon>
        <taxon>Viridiplantae</taxon>
        <taxon>Streptophyta</taxon>
        <taxon>Embryophyta</taxon>
        <taxon>Tracheophyta</taxon>
        <taxon>Spermatophyta</taxon>
        <taxon>Magnoliopsida</taxon>
        <taxon>eudicotyledons</taxon>
        <taxon>Gunneridae</taxon>
        <taxon>Pentapetalae</taxon>
        <taxon>rosids</taxon>
        <taxon>malvids</taxon>
        <taxon>Myrtales</taxon>
        <taxon>Myrtaceae</taxon>
        <taxon>Myrtoideae</taxon>
        <taxon>Myrteae</taxon>
        <taxon>Australasian group</taxon>
        <taxon>Rhodamnia</taxon>
    </lineage>
</organism>
<keyword evidence="5" id="KW-1133">Transmembrane helix</keyword>
<evidence type="ECO:0000256" key="2">
    <source>
        <dbReference type="ARBA" id="ARBA00022771"/>
    </source>
</evidence>
<feature type="transmembrane region" description="Helical" evidence="5">
    <location>
        <begin position="24"/>
        <end position="46"/>
    </location>
</feature>
<evidence type="ECO:0000256" key="4">
    <source>
        <dbReference type="PROSITE-ProRule" id="PRU00175"/>
    </source>
</evidence>
<dbReference type="Pfam" id="PF13639">
    <property type="entry name" value="zf-RING_2"/>
    <property type="match status" value="1"/>
</dbReference>
<dbReference type="UniPathway" id="UPA00143"/>
<dbReference type="OrthoDB" id="9984778at2759"/>
<dbReference type="Gene3D" id="3.30.40.10">
    <property type="entry name" value="Zinc/RING finger domain, C3HC4 (zinc finger)"/>
    <property type="match status" value="1"/>
</dbReference>